<organism evidence="1 2">
    <name type="scientific">Frieseomelitta varia</name>
    <dbReference type="NCBI Taxonomy" id="561572"/>
    <lineage>
        <taxon>Eukaryota</taxon>
        <taxon>Metazoa</taxon>
        <taxon>Ecdysozoa</taxon>
        <taxon>Arthropoda</taxon>
        <taxon>Hexapoda</taxon>
        <taxon>Insecta</taxon>
        <taxon>Pterygota</taxon>
        <taxon>Neoptera</taxon>
        <taxon>Endopterygota</taxon>
        <taxon>Hymenoptera</taxon>
        <taxon>Apocrita</taxon>
        <taxon>Aculeata</taxon>
        <taxon>Apoidea</taxon>
        <taxon>Anthophila</taxon>
        <taxon>Apidae</taxon>
        <taxon>Frieseomelitta</taxon>
    </lineage>
</organism>
<evidence type="ECO:0000313" key="1">
    <source>
        <dbReference type="EMBL" id="KAF3421520.1"/>
    </source>
</evidence>
<comment type="caution">
    <text evidence="1">The sequence shown here is derived from an EMBL/GenBank/DDBJ whole genome shotgun (WGS) entry which is preliminary data.</text>
</comment>
<evidence type="ECO:0000313" key="2">
    <source>
        <dbReference type="Proteomes" id="UP000655588"/>
    </source>
</evidence>
<keyword evidence="2" id="KW-1185">Reference proteome</keyword>
<name>A0A833RXV9_9HYME</name>
<dbReference type="Proteomes" id="UP000655588">
    <property type="component" value="Unassembled WGS sequence"/>
</dbReference>
<accession>A0A833RXV9</accession>
<sequence length="148" mass="16935">MYISCYMTINVIVFMLSFYHHYWRVEGHSSTKQVIVIKSRVASSHRVKNEVPVTNLFGYNLGSKMWCLVSQANSVILEVQVDPKAIGQECLEKVVRKVSFVLFMNNGCAIFYVLHHVVELYTIHSDLLSSFITLKAAQCHPFKTSEIC</sequence>
<dbReference type="AlphaFoldDB" id="A0A833RXV9"/>
<protein>
    <submittedName>
        <fullName evidence="1">Uncharacterized protein</fullName>
    </submittedName>
</protein>
<gene>
    <name evidence="1" type="ORF">E2986_13079</name>
</gene>
<reference evidence="1" key="1">
    <citation type="submission" date="2019-11" db="EMBL/GenBank/DDBJ databases">
        <title>The nuclear and mitochondrial genomes of Frieseomelitta varia - a highly eusocial stingless bee (Meliponini) with a permanently sterile worker caste.</title>
        <authorList>
            <person name="Freitas F.C.P."/>
            <person name="Lourenco A.P."/>
            <person name="Nunes F.M.F."/>
            <person name="Paschoal A.R."/>
            <person name="Abreu F.C.P."/>
            <person name="Barbin F.O."/>
            <person name="Bataglia L."/>
            <person name="Cardoso-Junior C.A.M."/>
            <person name="Cervoni M.S."/>
            <person name="Silva S.R."/>
            <person name="Dalarmi F."/>
            <person name="Del Lama M.A."/>
            <person name="Depintor T.S."/>
            <person name="Ferreira K.M."/>
            <person name="Goria P.S."/>
            <person name="Jaskot M.C."/>
            <person name="Lago D.C."/>
            <person name="Luna-Lucena D."/>
            <person name="Moda L.M."/>
            <person name="Nascimento L."/>
            <person name="Pedrino M."/>
            <person name="Rabico F.O."/>
            <person name="Sanches F.C."/>
            <person name="Santos D.E."/>
            <person name="Santos C.G."/>
            <person name="Vieira J."/>
            <person name="Lopes T.F."/>
            <person name="Barchuk A.R."/>
            <person name="Hartfelder K."/>
            <person name="Simoes Z.L.P."/>
            <person name="Bitondi M.M.G."/>
            <person name="Pinheiro D.G."/>
        </authorList>
    </citation>
    <scope>NUCLEOTIDE SEQUENCE</scope>
    <source>
        <strain evidence="1">USP_RPSP 00005682</strain>
        <tissue evidence="1">Whole individual</tissue>
    </source>
</reference>
<dbReference type="EMBL" id="WNWW01000855">
    <property type="protein sequence ID" value="KAF3421520.1"/>
    <property type="molecule type" value="Genomic_DNA"/>
</dbReference>
<proteinExistence type="predicted"/>